<accession>A0A1H5V8V2</accession>
<gene>
    <name evidence="1" type="ORF">SAMN03080598_01564</name>
</gene>
<organism evidence="1 2">
    <name type="scientific">Algoriphagus boritolerans DSM 17298 = JCM 18970</name>
    <dbReference type="NCBI Taxonomy" id="1120964"/>
    <lineage>
        <taxon>Bacteria</taxon>
        <taxon>Pseudomonadati</taxon>
        <taxon>Bacteroidota</taxon>
        <taxon>Cytophagia</taxon>
        <taxon>Cytophagales</taxon>
        <taxon>Cyclobacteriaceae</taxon>
        <taxon>Algoriphagus</taxon>
    </lineage>
</organism>
<dbReference type="RefSeq" id="WP_103924242.1">
    <property type="nucleotide sequence ID" value="NZ_FNVR01000006.1"/>
</dbReference>
<evidence type="ECO:0000313" key="1">
    <source>
        <dbReference type="EMBL" id="SEF83191.1"/>
    </source>
</evidence>
<dbReference type="Proteomes" id="UP000236736">
    <property type="component" value="Unassembled WGS sequence"/>
</dbReference>
<dbReference type="PROSITE" id="PS51257">
    <property type="entry name" value="PROKAR_LIPOPROTEIN"/>
    <property type="match status" value="1"/>
</dbReference>
<keyword evidence="2" id="KW-1185">Reference proteome</keyword>
<sequence>MKFRSYFILSVLVFAFFACVSGEESKEMEQLPYFNLSGFFDVEIAKIDGASVIKTSRINGEEKTVELVYSAADWKEEFLAFYQADINSPSLARAYSTDTKYEYLIHELLPEEKGKVKNIKIKYTRDYPSSITFHSSEENLFFKTSTFGEFHLNLATNRLDHYSIETTQKVWFMKPTNIKISGIVK</sequence>
<name>A0A1H5V8V2_9BACT</name>
<dbReference type="OrthoDB" id="794757at2"/>
<proteinExistence type="predicted"/>
<evidence type="ECO:0000313" key="2">
    <source>
        <dbReference type="Proteomes" id="UP000236736"/>
    </source>
</evidence>
<reference evidence="2" key="1">
    <citation type="submission" date="2016-10" db="EMBL/GenBank/DDBJ databases">
        <authorList>
            <person name="Varghese N."/>
            <person name="Submissions S."/>
        </authorList>
    </citation>
    <scope>NUCLEOTIDE SEQUENCE [LARGE SCALE GENOMIC DNA]</scope>
    <source>
        <strain evidence="2">DSM 17298</strain>
    </source>
</reference>
<dbReference type="EMBL" id="FNVR01000006">
    <property type="protein sequence ID" value="SEF83191.1"/>
    <property type="molecule type" value="Genomic_DNA"/>
</dbReference>
<dbReference type="AlphaFoldDB" id="A0A1H5V8V2"/>
<protein>
    <submittedName>
        <fullName evidence="1">Uncharacterized protein</fullName>
    </submittedName>
</protein>